<keyword evidence="7" id="KW-1185">Reference proteome</keyword>
<evidence type="ECO:0000259" key="5">
    <source>
        <dbReference type="Pfam" id="PF00155"/>
    </source>
</evidence>
<dbReference type="Gene3D" id="3.40.640.10">
    <property type="entry name" value="Type I PLP-dependent aspartate aminotransferase-like (Major domain)"/>
    <property type="match status" value="1"/>
</dbReference>
<dbReference type="SUPFAM" id="SSF53383">
    <property type="entry name" value="PLP-dependent transferases"/>
    <property type="match status" value="1"/>
</dbReference>
<organism evidence="6 7">
    <name type="scientific">Aquimarina atlantica</name>
    <dbReference type="NCBI Taxonomy" id="1317122"/>
    <lineage>
        <taxon>Bacteria</taxon>
        <taxon>Pseudomonadati</taxon>
        <taxon>Bacteroidota</taxon>
        <taxon>Flavobacteriia</taxon>
        <taxon>Flavobacteriales</taxon>
        <taxon>Flavobacteriaceae</taxon>
        <taxon>Aquimarina</taxon>
    </lineage>
</organism>
<dbReference type="OrthoDB" id="9813612at2"/>
<evidence type="ECO:0000256" key="4">
    <source>
        <dbReference type="ARBA" id="ARBA00022898"/>
    </source>
</evidence>
<dbReference type="InterPro" id="IPR015422">
    <property type="entry name" value="PyrdxlP-dep_Trfase_small"/>
</dbReference>
<dbReference type="InterPro" id="IPR050106">
    <property type="entry name" value="HistidinolP_aminotransfase"/>
</dbReference>
<gene>
    <name evidence="6" type="ORF">ATO12_06625</name>
</gene>
<evidence type="ECO:0000256" key="3">
    <source>
        <dbReference type="ARBA" id="ARBA00022679"/>
    </source>
</evidence>
<evidence type="ECO:0000313" key="7">
    <source>
        <dbReference type="Proteomes" id="UP000023541"/>
    </source>
</evidence>
<proteinExistence type="inferred from homology"/>
<protein>
    <submittedName>
        <fullName evidence="6">Aminotransferase</fullName>
    </submittedName>
</protein>
<keyword evidence="3 6" id="KW-0808">Transferase</keyword>
<dbReference type="GO" id="GO:0030170">
    <property type="term" value="F:pyridoxal phosphate binding"/>
    <property type="evidence" value="ECO:0007669"/>
    <property type="project" value="InterPro"/>
</dbReference>
<dbReference type="InterPro" id="IPR004839">
    <property type="entry name" value="Aminotransferase_I/II_large"/>
</dbReference>
<dbReference type="InterPro" id="IPR015424">
    <property type="entry name" value="PyrdxlP-dep_Trfase"/>
</dbReference>
<dbReference type="RefSeq" id="WP_034247001.1">
    <property type="nucleotide sequence ID" value="NZ_AQRA01000013.1"/>
</dbReference>
<dbReference type="AlphaFoldDB" id="A0A023BNX4"/>
<feature type="domain" description="Aminotransferase class I/classII large" evidence="5">
    <location>
        <begin position="44"/>
        <end position="366"/>
    </location>
</feature>
<comment type="similarity">
    <text evidence="1">Belongs to the class-II pyridoxal-phosphate-dependent aminotransferase family. Histidinol-phosphate aminotransferase subfamily.</text>
</comment>
<accession>A0A023BNX4</accession>
<reference evidence="6 7" key="1">
    <citation type="submission" date="2014-04" db="EMBL/GenBank/DDBJ databases">
        <title>Aquimarina sp. 22II-S11-z7 Genome Sequencing.</title>
        <authorList>
            <person name="Lai Q."/>
        </authorList>
    </citation>
    <scope>NUCLEOTIDE SEQUENCE [LARGE SCALE GENOMIC DNA]</scope>
    <source>
        <strain evidence="6 7">22II-S11-z7</strain>
    </source>
</reference>
<keyword evidence="4" id="KW-0663">Pyridoxal phosphate</keyword>
<evidence type="ECO:0000256" key="2">
    <source>
        <dbReference type="ARBA" id="ARBA00022576"/>
    </source>
</evidence>
<dbReference type="Gene3D" id="3.90.1150.10">
    <property type="entry name" value="Aspartate Aminotransferase, domain 1"/>
    <property type="match status" value="1"/>
</dbReference>
<keyword evidence="2 6" id="KW-0032">Aminotransferase</keyword>
<dbReference type="eggNOG" id="COG0079">
    <property type="taxonomic scope" value="Bacteria"/>
</dbReference>
<dbReference type="STRING" id="1317122.ATO12_06625"/>
<evidence type="ECO:0000313" key="6">
    <source>
        <dbReference type="EMBL" id="EZH71629.1"/>
    </source>
</evidence>
<evidence type="ECO:0000256" key="1">
    <source>
        <dbReference type="ARBA" id="ARBA00007970"/>
    </source>
</evidence>
<dbReference type="CDD" id="cd00609">
    <property type="entry name" value="AAT_like"/>
    <property type="match status" value="1"/>
</dbReference>
<name>A0A023BNX4_9FLAO</name>
<dbReference type="GO" id="GO:0008483">
    <property type="term" value="F:transaminase activity"/>
    <property type="evidence" value="ECO:0007669"/>
    <property type="project" value="UniProtKB-KW"/>
</dbReference>
<sequence length="372" mass="41778">MDRREWLKSTSLGGSFALLGGLGITNALTLEEINTFNPRPLSKHIRLSSNENPYGPSEKVRKAIIAAFDHSCRYPYAYADELATILAQKEGVTKDHIIICGGSTEGLKITGLTFAANGGEIIAGKPTFLAMMTYAKQWGAVVNWVPVDDDKGYDMAEIEKRISSKTKLVFLCNPNNPTSTILPSKKLMDFCDTISNKTILFSDEAYYDYIEDPNYPSMVELVKQEKDVIVSRTFSKVYGMAGLRIGYLIAKPALAEKLRRNMVAYSNVPAIAAAKEALNDKEFYNFSLQKTWEAKEMIYKTLDTLKLPYVKSHTNFIFFKSGKNIRTLHKEMLEKGVLIGRPFPPFFDWCRISTGTIEEVTLFTQALASLYE</sequence>
<dbReference type="PANTHER" id="PTHR43643">
    <property type="entry name" value="HISTIDINOL-PHOSPHATE AMINOTRANSFERASE 2"/>
    <property type="match status" value="1"/>
</dbReference>
<dbReference type="Proteomes" id="UP000023541">
    <property type="component" value="Unassembled WGS sequence"/>
</dbReference>
<dbReference type="PANTHER" id="PTHR43643:SF3">
    <property type="entry name" value="HISTIDINOL-PHOSPHATE AMINOTRANSFERASE"/>
    <property type="match status" value="1"/>
</dbReference>
<dbReference type="EMBL" id="AQRA01000013">
    <property type="protein sequence ID" value="EZH71629.1"/>
    <property type="molecule type" value="Genomic_DNA"/>
</dbReference>
<dbReference type="InterPro" id="IPR015421">
    <property type="entry name" value="PyrdxlP-dep_Trfase_major"/>
</dbReference>
<comment type="caution">
    <text evidence="6">The sequence shown here is derived from an EMBL/GenBank/DDBJ whole genome shotgun (WGS) entry which is preliminary data.</text>
</comment>
<dbReference type="Pfam" id="PF00155">
    <property type="entry name" value="Aminotran_1_2"/>
    <property type="match status" value="1"/>
</dbReference>